<dbReference type="GO" id="GO:0003723">
    <property type="term" value="F:RNA binding"/>
    <property type="evidence" value="ECO:0007669"/>
    <property type="project" value="InterPro"/>
</dbReference>
<sequence length="645" mass="71396">MIRRPVTGIFSRFFCHSTAYAEPISLLQQRHSSKSIAQCKQIHAKLIITQSFSEAYVANTLLGFYSKCGDLYSAHQLFDEIPHKNVVTWTSMISSYVQHGSFHPALGLFKEMLASNEIPNHYTLSVAVRACTVVGYVDLGVQIHGLIVCVGLERDEFAGSSLLDFYFKVMGDLDSAFRVFDGLYRIDVVTRNVMISGLAQDGDTSEVLRMLSEMQVVDGLTPNDSTIVDAGKICEAEKLFRRIDDRDIVAWNAMITGCAQVEEGSAATCISFFQELCRTTMLEPDGATLFALLKSCQSISDLVVGIQIHAMICKLSLGCETRMGNAVINMYSRFGAVDDAYKAFNDIVSKDDVSWSSVIGNYQQNGFVLDALRLCKVMMADGMVLTNFSLPLCIAACAELAVIDLGKQLHSFVFKLGFHKDIYVGSSIIDMYAKCGNIENSQKAFEDLKEPNEVIFNAMISGFSQHGNGFEAIRVFREMEKMNLAPNQVTLSAVLSACSHVGLTEEALRIFYLIRLEYNLKPEPEHYTCLVDVLGRAGRLEEAYKITGDDGSLMAWKALLSACRIYGNSKMAEKCAGKVTALDPSDDAPYVLLSNLYSEEGKWENALKLRQTMSDMGVKKNPGSSHLINRDGVHNFAVTFNPRTK</sequence>
<name>A0AA89B770_9ASTE</name>
<reference evidence="3" key="1">
    <citation type="submission" date="2022-12" db="EMBL/GenBank/DDBJ databases">
        <title>Draft genome assemblies for two species of Escallonia (Escalloniales).</title>
        <authorList>
            <person name="Chanderbali A."/>
            <person name="Dervinis C."/>
            <person name="Anghel I."/>
            <person name="Soltis D."/>
            <person name="Soltis P."/>
            <person name="Zapata F."/>
        </authorList>
    </citation>
    <scope>NUCLEOTIDE SEQUENCE</scope>
    <source>
        <strain evidence="3">UCBG64.0493</strain>
        <tissue evidence="3">Leaf</tissue>
    </source>
</reference>
<dbReference type="InterPro" id="IPR046960">
    <property type="entry name" value="PPR_At4g14850-like_plant"/>
</dbReference>
<feature type="repeat" description="PPR" evidence="2">
    <location>
        <begin position="351"/>
        <end position="385"/>
    </location>
</feature>
<dbReference type="Pfam" id="PF20431">
    <property type="entry name" value="E_motif"/>
    <property type="match status" value="1"/>
</dbReference>
<feature type="repeat" description="PPR" evidence="2">
    <location>
        <begin position="586"/>
        <end position="620"/>
    </location>
</feature>
<accession>A0AA89B770</accession>
<keyword evidence="1" id="KW-0677">Repeat</keyword>
<evidence type="ECO:0008006" key="5">
    <source>
        <dbReference type="Google" id="ProtNLM"/>
    </source>
</evidence>
<protein>
    <recommendedName>
        <fullName evidence="5">Pentatricopeptide repeat-containing protein</fullName>
    </recommendedName>
</protein>
<feature type="repeat" description="PPR" evidence="2">
    <location>
        <begin position="85"/>
        <end position="119"/>
    </location>
</feature>
<feature type="repeat" description="PPR" evidence="2">
    <location>
        <begin position="187"/>
        <end position="222"/>
    </location>
</feature>
<gene>
    <name evidence="3" type="ORF">RJ639_042789</name>
</gene>
<dbReference type="InterPro" id="IPR046848">
    <property type="entry name" value="E_motif"/>
</dbReference>
<dbReference type="InterPro" id="IPR011990">
    <property type="entry name" value="TPR-like_helical_dom_sf"/>
</dbReference>
<dbReference type="FunFam" id="1.25.40.10:FF:000381">
    <property type="entry name" value="Pentatricopeptide repeat-containing protein"/>
    <property type="match status" value="1"/>
</dbReference>
<proteinExistence type="predicted"/>
<evidence type="ECO:0000313" key="3">
    <source>
        <dbReference type="EMBL" id="KAK3023401.1"/>
    </source>
</evidence>
<dbReference type="GO" id="GO:0009451">
    <property type="term" value="P:RNA modification"/>
    <property type="evidence" value="ECO:0007669"/>
    <property type="project" value="InterPro"/>
</dbReference>
<feature type="repeat" description="PPR" evidence="2">
    <location>
        <begin position="452"/>
        <end position="486"/>
    </location>
</feature>
<dbReference type="InterPro" id="IPR002885">
    <property type="entry name" value="PPR_rpt"/>
</dbReference>
<dbReference type="Pfam" id="PF13041">
    <property type="entry name" value="PPR_2"/>
    <property type="match status" value="2"/>
</dbReference>
<dbReference type="PANTHER" id="PTHR24015:SF548">
    <property type="entry name" value="OS08G0340900 PROTEIN"/>
    <property type="match status" value="1"/>
</dbReference>
<dbReference type="EMBL" id="JAVXUP010000657">
    <property type="protein sequence ID" value="KAK3023401.1"/>
    <property type="molecule type" value="Genomic_DNA"/>
</dbReference>
<dbReference type="PROSITE" id="PS51375">
    <property type="entry name" value="PPR"/>
    <property type="match status" value="5"/>
</dbReference>
<organism evidence="3 4">
    <name type="scientific">Escallonia herrerae</name>
    <dbReference type="NCBI Taxonomy" id="1293975"/>
    <lineage>
        <taxon>Eukaryota</taxon>
        <taxon>Viridiplantae</taxon>
        <taxon>Streptophyta</taxon>
        <taxon>Embryophyta</taxon>
        <taxon>Tracheophyta</taxon>
        <taxon>Spermatophyta</taxon>
        <taxon>Magnoliopsida</taxon>
        <taxon>eudicotyledons</taxon>
        <taxon>Gunneridae</taxon>
        <taxon>Pentapetalae</taxon>
        <taxon>asterids</taxon>
        <taxon>campanulids</taxon>
        <taxon>Escalloniales</taxon>
        <taxon>Escalloniaceae</taxon>
        <taxon>Escallonia</taxon>
    </lineage>
</organism>
<dbReference type="PANTHER" id="PTHR24015">
    <property type="entry name" value="OS07G0578800 PROTEIN-RELATED"/>
    <property type="match status" value="1"/>
</dbReference>
<dbReference type="NCBIfam" id="TIGR00756">
    <property type="entry name" value="PPR"/>
    <property type="match status" value="3"/>
</dbReference>
<dbReference type="SUPFAM" id="SSF48452">
    <property type="entry name" value="TPR-like"/>
    <property type="match status" value="1"/>
</dbReference>
<dbReference type="Pfam" id="PF01535">
    <property type="entry name" value="PPR"/>
    <property type="match status" value="5"/>
</dbReference>
<evidence type="ECO:0000256" key="1">
    <source>
        <dbReference type="ARBA" id="ARBA00022737"/>
    </source>
</evidence>
<comment type="caution">
    <text evidence="3">The sequence shown here is derived from an EMBL/GenBank/DDBJ whole genome shotgun (WGS) entry which is preliminary data.</text>
</comment>
<evidence type="ECO:0000313" key="4">
    <source>
        <dbReference type="Proteomes" id="UP001188597"/>
    </source>
</evidence>
<dbReference type="Gene3D" id="1.25.40.10">
    <property type="entry name" value="Tetratricopeptide repeat domain"/>
    <property type="match status" value="5"/>
</dbReference>
<dbReference type="AlphaFoldDB" id="A0AA89B770"/>
<dbReference type="Proteomes" id="UP001188597">
    <property type="component" value="Unassembled WGS sequence"/>
</dbReference>
<evidence type="ECO:0000256" key="2">
    <source>
        <dbReference type="PROSITE-ProRule" id="PRU00708"/>
    </source>
</evidence>
<dbReference type="FunFam" id="1.25.40.10:FF:000090">
    <property type="entry name" value="Pentatricopeptide repeat-containing protein, chloroplastic"/>
    <property type="match status" value="1"/>
</dbReference>
<keyword evidence="4" id="KW-1185">Reference proteome</keyword>